<dbReference type="InterPro" id="IPR003731">
    <property type="entry name" value="Di-Nase_FeMo-co_biosynth"/>
</dbReference>
<dbReference type="Pfam" id="PF02579">
    <property type="entry name" value="Nitro_FeMo-Co"/>
    <property type="match status" value="1"/>
</dbReference>
<dbReference type="Gene3D" id="3.30.420.130">
    <property type="entry name" value="Dinitrogenase iron-molybdenum cofactor biosynthesis domain"/>
    <property type="match status" value="1"/>
</dbReference>
<dbReference type="Proteomes" id="UP001305815">
    <property type="component" value="Chromosome"/>
</dbReference>
<accession>A0ABN6Z7P0</accession>
<proteinExistence type="predicted"/>
<dbReference type="EMBL" id="AP027742">
    <property type="protein sequence ID" value="BDZ78632.1"/>
    <property type="molecule type" value="Genomic_DNA"/>
</dbReference>
<protein>
    <recommendedName>
        <fullName evidence="1">Dinitrogenase iron-molybdenum cofactor biosynthesis domain-containing protein</fullName>
    </recommendedName>
</protein>
<evidence type="ECO:0000313" key="2">
    <source>
        <dbReference type="EMBL" id="BDZ78632.1"/>
    </source>
</evidence>
<feature type="domain" description="Dinitrogenase iron-molybdenum cofactor biosynthesis" evidence="1">
    <location>
        <begin position="18"/>
        <end position="111"/>
    </location>
</feature>
<keyword evidence="3" id="KW-1185">Reference proteome</keyword>
<dbReference type="InterPro" id="IPR036105">
    <property type="entry name" value="DiNase_FeMo-co_biosyn_sf"/>
</dbReference>
<sequence length="121" mass="14275">MDRKKDIWKVCICTSDMKNVNLPFGKTDVGLIYKVERRKETDLLEKRILSSNGIRQGRHDFVEDEKVQKIKDCDYIVCTKIGTKFQRVIEVHGVSVIEYQGDIKTVLEKLRKYLLLTRQER</sequence>
<dbReference type="SUPFAM" id="SSF53146">
    <property type="entry name" value="Nitrogenase accessory factor-like"/>
    <property type="match status" value="1"/>
</dbReference>
<evidence type="ECO:0000259" key="1">
    <source>
        <dbReference type="Pfam" id="PF02579"/>
    </source>
</evidence>
<name>A0ABN6Z7P0_9FIRM</name>
<organism evidence="2 3">
    <name type="scientific">Claveliimonas bilis</name>
    <dbReference type="NCBI Taxonomy" id="3028070"/>
    <lineage>
        <taxon>Bacteria</taxon>
        <taxon>Bacillati</taxon>
        <taxon>Bacillota</taxon>
        <taxon>Clostridia</taxon>
        <taxon>Lachnospirales</taxon>
        <taxon>Lachnospiraceae</taxon>
        <taxon>Claveliimonas</taxon>
    </lineage>
</organism>
<gene>
    <name evidence="2" type="ORF">Lac1_28150</name>
</gene>
<reference evidence="3" key="1">
    <citation type="journal article" date="2023" name="Int. J. Syst. Evol. Microbiol.">
        <title>Claveliimonas bilis gen. nov., sp. nov., deoxycholic acid-producing bacteria isolated from human faeces, and reclassification of Sellimonas monacensis Zenner et al. 2021 as Claveliimonas monacensis comb. nov.</title>
        <authorList>
            <person name="Hisatomi A."/>
            <person name="Kastawa N.W.E.P.G."/>
            <person name="Song I."/>
            <person name="Ohkuma M."/>
            <person name="Fukiya S."/>
            <person name="Sakamoto M."/>
        </authorList>
    </citation>
    <scope>NUCLEOTIDE SEQUENCE [LARGE SCALE GENOMIC DNA]</scope>
    <source>
        <strain evidence="3">12BBH14</strain>
    </source>
</reference>
<evidence type="ECO:0000313" key="3">
    <source>
        <dbReference type="Proteomes" id="UP001305815"/>
    </source>
</evidence>